<sequence>MRGAEPESDGVHLLSLRDLQSPDRMAIEDRSRARCAVAPVDPVTAVCRALGRYKFYVDTRDIGIAAHLMLDGYWELWQTEFILRNVTAGQVVADVGAHIGYFTILMADLVGPTGKVHAFEPNRRLFGLLESNISVNGYPSRVTPRAVGVAEVAAAEIPFLVQTRDPKNGCIRPGQEAGLGAFDPEQFESYTVPAAPLDTLIEGPVDFLKIDVEGAEELVWRGMQALITRSPNIRMLLEFNPARCTAPAATLASIAERFPLRRLGLDGQVSACDAAAILAEAEDTILYLSKLPPL</sequence>
<dbReference type="PANTHER" id="PTHR34203:SF15">
    <property type="entry name" value="SLL1173 PROTEIN"/>
    <property type="match status" value="1"/>
</dbReference>
<name>A0AAF1JX58_9PROT</name>
<proteinExistence type="predicted"/>
<dbReference type="SUPFAM" id="SSF53335">
    <property type="entry name" value="S-adenosyl-L-methionine-dependent methyltransferases"/>
    <property type="match status" value="1"/>
</dbReference>
<keyword evidence="2" id="KW-0808">Transferase</keyword>
<dbReference type="AlphaFoldDB" id="A0AAF1JX58"/>
<evidence type="ECO:0000259" key="1">
    <source>
        <dbReference type="Pfam" id="PF05050"/>
    </source>
</evidence>
<keyword evidence="2" id="KW-0489">Methyltransferase</keyword>
<evidence type="ECO:0000313" key="2">
    <source>
        <dbReference type="EMBL" id="MBR0655882.1"/>
    </source>
</evidence>
<dbReference type="InterPro" id="IPR029063">
    <property type="entry name" value="SAM-dependent_MTases_sf"/>
</dbReference>
<comment type="caution">
    <text evidence="2">The sequence shown here is derived from an EMBL/GenBank/DDBJ whole genome shotgun (WGS) entry which is preliminary data.</text>
</comment>
<keyword evidence="3" id="KW-1185">Reference proteome</keyword>
<dbReference type="NCBIfam" id="TIGR01444">
    <property type="entry name" value="fkbM_fam"/>
    <property type="match status" value="1"/>
</dbReference>
<accession>A0AAF1JX58</accession>
<dbReference type="PANTHER" id="PTHR34203">
    <property type="entry name" value="METHYLTRANSFERASE, FKBM FAMILY PROTEIN"/>
    <property type="match status" value="1"/>
</dbReference>
<dbReference type="Proteomes" id="UP001196068">
    <property type="component" value="Unassembled WGS sequence"/>
</dbReference>
<dbReference type="GO" id="GO:0008168">
    <property type="term" value="F:methyltransferase activity"/>
    <property type="evidence" value="ECO:0007669"/>
    <property type="project" value="UniProtKB-KW"/>
</dbReference>
<dbReference type="InterPro" id="IPR006342">
    <property type="entry name" value="FkbM_mtfrase"/>
</dbReference>
<reference evidence="2" key="2">
    <citation type="journal article" date="2021" name="Syst. Appl. Microbiol.">
        <title>Roseomonas hellenica sp. nov., isolated from roots of wild-growing Alkanna tinctoria.</title>
        <authorList>
            <person name="Rat A."/>
            <person name="Naranjo H.D."/>
            <person name="Lebbe L."/>
            <person name="Cnockaert M."/>
            <person name="Krigas N."/>
            <person name="Grigoriadou K."/>
            <person name="Maloupa E."/>
            <person name="Willems A."/>
        </authorList>
    </citation>
    <scope>NUCLEOTIDE SEQUENCE</scope>
    <source>
        <strain evidence="2">LMG 28251</strain>
    </source>
</reference>
<feature type="domain" description="Methyltransferase FkbM" evidence="1">
    <location>
        <begin position="94"/>
        <end position="241"/>
    </location>
</feature>
<dbReference type="InterPro" id="IPR052514">
    <property type="entry name" value="SAM-dependent_MTase"/>
</dbReference>
<gene>
    <name evidence="2" type="ORF">GXW79_12440</name>
</gene>
<reference evidence="2" key="1">
    <citation type="submission" date="2020-01" db="EMBL/GenBank/DDBJ databases">
        <authorList>
            <person name="Rat A."/>
        </authorList>
    </citation>
    <scope>NUCLEOTIDE SEQUENCE</scope>
    <source>
        <strain evidence="2">LMG 28251</strain>
    </source>
</reference>
<dbReference type="EMBL" id="JAAEDH010000013">
    <property type="protein sequence ID" value="MBR0655882.1"/>
    <property type="molecule type" value="Genomic_DNA"/>
</dbReference>
<dbReference type="GO" id="GO:0032259">
    <property type="term" value="P:methylation"/>
    <property type="evidence" value="ECO:0007669"/>
    <property type="project" value="UniProtKB-KW"/>
</dbReference>
<organism evidence="2 3">
    <name type="scientific">Plastoroseomonas arctica</name>
    <dbReference type="NCBI Taxonomy" id="1509237"/>
    <lineage>
        <taxon>Bacteria</taxon>
        <taxon>Pseudomonadati</taxon>
        <taxon>Pseudomonadota</taxon>
        <taxon>Alphaproteobacteria</taxon>
        <taxon>Acetobacterales</taxon>
        <taxon>Acetobacteraceae</taxon>
        <taxon>Plastoroseomonas</taxon>
    </lineage>
</organism>
<protein>
    <submittedName>
        <fullName evidence="2">FkbM family methyltransferase</fullName>
    </submittedName>
</protein>
<evidence type="ECO:0000313" key="3">
    <source>
        <dbReference type="Proteomes" id="UP001196068"/>
    </source>
</evidence>
<dbReference type="Gene3D" id="3.40.50.150">
    <property type="entry name" value="Vaccinia Virus protein VP39"/>
    <property type="match status" value="1"/>
</dbReference>
<dbReference type="RefSeq" id="WP_211874725.1">
    <property type="nucleotide sequence ID" value="NZ_JAAEDH010000013.1"/>
</dbReference>
<dbReference type="Pfam" id="PF05050">
    <property type="entry name" value="Methyltransf_21"/>
    <property type="match status" value="1"/>
</dbReference>